<evidence type="ECO:0000313" key="2">
    <source>
        <dbReference type="Proteomes" id="UP000020773"/>
    </source>
</evidence>
<dbReference type="AlphaFoldDB" id="A0A015W266"/>
<sequence length="71" mass="8181">MLRRALLRPKQTLAFARTDTGILQKRGSLPEWLPLFCGNAFRTLIISKSALDKICHFIHTLENYSYLCLTN</sequence>
<dbReference type="Proteomes" id="UP000020773">
    <property type="component" value="Unassembled WGS sequence"/>
</dbReference>
<accession>A0A015W266</accession>
<protein>
    <submittedName>
        <fullName evidence="1">Uncharacterized protein</fullName>
    </submittedName>
</protein>
<gene>
    <name evidence="1" type="ORF">M125_0969</name>
</gene>
<organism evidence="1 2">
    <name type="scientific">Bacteroides fragilis str. 3998T(B)3</name>
    <dbReference type="NCBI Taxonomy" id="1339316"/>
    <lineage>
        <taxon>Bacteria</taxon>
        <taxon>Pseudomonadati</taxon>
        <taxon>Bacteroidota</taxon>
        <taxon>Bacteroidia</taxon>
        <taxon>Bacteroidales</taxon>
        <taxon>Bacteroidaceae</taxon>
        <taxon>Bacteroides</taxon>
    </lineage>
</organism>
<proteinExistence type="predicted"/>
<dbReference type="EMBL" id="JGDB01000020">
    <property type="protein sequence ID" value="EXY92313.1"/>
    <property type="molecule type" value="Genomic_DNA"/>
</dbReference>
<comment type="caution">
    <text evidence="1">The sequence shown here is derived from an EMBL/GenBank/DDBJ whole genome shotgun (WGS) entry which is preliminary data.</text>
</comment>
<reference evidence="1 2" key="1">
    <citation type="submission" date="2014-02" db="EMBL/GenBank/DDBJ databases">
        <authorList>
            <person name="Sears C."/>
            <person name="Carroll K."/>
            <person name="Sack B.R."/>
            <person name="Qadri F."/>
            <person name="Myers L.L."/>
            <person name="Chung G.-T."/>
            <person name="Escheverria P."/>
            <person name="Fraser C.M."/>
            <person name="Sadzewicz L."/>
            <person name="Shefchek K.A."/>
            <person name="Tallon L."/>
            <person name="Das S.P."/>
            <person name="Daugherty S."/>
            <person name="Mongodin E.F."/>
        </authorList>
    </citation>
    <scope>NUCLEOTIDE SEQUENCE [LARGE SCALE GENOMIC DNA]</scope>
    <source>
        <strain evidence="2">3998T(B)3</strain>
    </source>
</reference>
<evidence type="ECO:0000313" key="1">
    <source>
        <dbReference type="EMBL" id="EXY92313.1"/>
    </source>
</evidence>
<dbReference type="PATRIC" id="fig|1339316.3.peg.942"/>
<name>A0A015W266_BACFG</name>